<keyword evidence="4" id="KW-0548">Nucleotidyltransferase</keyword>
<keyword evidence="5" id="KW-0547">Nucleotide-binding</keyword>
<dbReference type="EC" id="2.7.7.48" evidence="1"/>
<evidence type="ECO:0000256" key="3">
    <source>
        <dbReference type="ARBA" id="ARBA00022679"/>
    </source>
</evidence>
<comment type="catalytic activity">
    <reaction evidence="8">
        <text>RNA(n) + a ribonucleoside 5'-triphosphate = RNA(n+1) + diphosphate</text>
        <dbReference type="Rhea" id="RHEA:21248"/>
        <dbReference type="Rhea" id="RHEA-COMP:14527"/>
        <dbReference type="Rhea" id="RHEA-COMP:17342"/>
        <dbReference type="ChEBI" id="CHEBI:33019"/>
        <dbReference type="ChEBI" id="CHEBI:61557"/>
        <dbReference type="ChEBI" id="CHEBI:140395"/>
        <dbReference type="EC" id="2.7.7.48"/>
    </reaction>
</comment>
<evidence type="ECO:0000256" key="6">
    <source>
        <dbReference type="ARBA" id="ARBA00022953"/>
    </source>
</evidence>
<organism evidence="10 11">
    <name type="scientific">Leviviridae sp</name>
    <dbReference type="NCBI Taxonomy" id="2027243"/>
    <lineage>
        <taxon>Viruses</taxon>
        <taxon>Riboviria</taxon>
        <taxon>Orthornavirae</taxon>
        <taxon>Lenarviricota</taxon>
        <taxon>Leviviricetes</taxon>
        <taxon>Norzivirales</taxon>
        <taxon>Fiersviridae</taxon>
    </lineage>
</organism>
<evidence type="ECO:0000313" key="11">
    <source>
        <dbReference type="Proteomes" id="UP001057872"/>
    </source>
</evidence>
<accession>A0ABY3SVJ2</accession>
<reference evidence="10" key="2">
    <citation type="journal article" date="2022" name="Nat. Microbiol.">
        <title>RNA viromes from terrestrial sites across China expand environmental viral diversity.</title>
        <authorList>
            <person name="Chiapello M."/>
            <person name="Rodriguez-Romero J."/>
            <person name="Ayllon M.A."/>
            <person name="Turina M."/>
        </authorList>
    </citation>
    <scope>NUCLEOTIDE SEQUENCE</scope>
    <source>
        <strain evidence="10">241-k141_907841</strain>
    </source>
</reference>
<evidence type="ECO:0000256" key="1">
    <source>
        <dbReference type="ARBA" id="ARBA00012494"/>
    </source>
</evidence>
<evidence type="ECO:0000256" key="7">
    <source>
        <dbReference type="ARBA" id="ARBA00030248"/>
    </source>
</evidence>
<keyword evidence="3" id="KW-0808">Transferase</keyword>
<dbReference type="InterPro" id="IPR007096">
    <property type="entry name" value="RNA-dir_Rpol_cat_phage"/>
</dbReference>
<keyword evidence="6" id="KW-0693">Viral RNA replication</keyword>
<keyword evidence="2" id="KW-0696">RNA-directed RNA polymerase</keyword>
<dbReference type="Pfam" id="PF03431">
    <property type="entry name" value="RNA_replicase_B"/>
    <property type="match status" value="1"/>
</dbReference>
<evidence type="ECO:0000259" key="9">
    <source>
        <dbReference type="PROSITE" id="PS50522"/>
    </source>
</evidence>
<evidence type="ECO:0000256" key="5">
    <source>
        <dbReference type="ARBA" id="ARBA00022741"/>
    </source>
</evidence>
<dbReference type="InterPro" id="IPR043502">
    <property type="entry name" value="DNA/RNA_pol_sf"/>
</dbReference>
<protein>
    <recommendedName>
        <fullName evidence="1">RNA-directed RNA polymerase</fullName>
        <ecNumber evidence="1">2.7.7.48</ecNumber>
    </recommendedName>
    <alternativeName>
        <fullName evidence="7">RNA replicase beta chain</fullName>
    </alternativeName>
</protein>
<reference evidence="10" key="1">
    <citation type="submission" date="2021-05" db="EMBL/GenBank/DDBJ databases">
        <authorList>
            <person name="Chen Y.-M."/>
            <person name="Zhang Y.-Z."/>
        </authorList>
    </citation>
    <scope>NUCLEOTIDE SEQUENCE</scope>
    <source>
        <strain evidence="10">241-k141_907841</strain>
    </source>
</reference>
<feature type="domain" description="RdRp catalytic" evidence="9">
    <location>
        <begin position="342"/>
        <end position="488"/>
    </location>
</feature>
<evidence type="ECO:0000256" key="8">
    <source>
        <dbReference type="ARBA" id="ARBA00048744"/>
    </source>
</evidence>
<proteinExistence type="predicted"/>
<name>A0ABY3SVJ2_9VIRU</name>
<evidence type="ECO:0000313" key="10">
    <source>
        <dbReference type="EMBL" id="UJQ85910.1"/>
    </source>
</evidence>
<keyword evidence="11" id="KW-1185">Reference proteome</keyword>
<evidence type="ECO:0000256" key="2">
    <source>
        <dbReference type="ARBA" id="ARBA00022484"/>
    </source>
</evidence>
<dbReference type="InterPro" id="IPR005093">
    <property type="entry name" value="RNArep_beta"/>
</dbReference>
<sequence length="731" mass="81742">MSKSRNRDHLGFVRAVLLDVVDYYPDYREDMDRDVNRLMSHSRMVGDRVFLIDLPALGKLLEQALEHFALSRSGLALSAGFNSRTTVPRLFQGLWLRIFEKDGCLKQDADPNALFFLRTLLSGQKKYKKECDPSVVYSTVQEFFDIDESLPRGSHIWDTDGGDLSGIVNASVLHGKSDDHYDLFHLSPRGHLGGIRLLLDTAQQVADRVASGLGEFLPDLYAFKHGPGATAEFKRGNSFKYLFPSWSPRLEHVFPALEYGIANTQVCGRGIASSDDLPFPLKEGASRLIAVPKTQKAPRLIAAEPTANQWCQQNVKDFLDMAIQHSPLRRSIDFRNQELSREGARSGSVSGQTATVDLSSASDRVSCWLVERLFRRNHSLLAALVASRTRYITNDIDKKQPKLHKLRKFSSMGSALTFPVQSIIFYILCVAVGVVTEGGNVRDWKRFGQRVRVYGDDLIVPVSWVPGIVELFSELHLKVNKDKTFWNGKFRESCGLDAYAGHDVTPGYFLQFPDEAALGSIASTVAVSNNFLLKGLFHTAKWVERLVPQKWMKYIPVVPIGSGTFGLYSYSGYQNSTKERWNHDLQRYEILALEISSRAGDLRHEGAANLLQYFTEEPGGPSSERQDYPYSLIPLPFGREQGGGSAVPCGTAELLSGCTPDGDAQPGRSVVQLRERSRRSRILCERTLIGDWKSGLYGRATQTIRRVWISKDRINPDPASNAAWNKAVSDL</sequence>
<dbReference type="SUPFAM" id="SSF56672">
    <property type="entry name" value="DNA/RNA polymerases"/>
    <property type="match status" value="1"/>
</dbReference>
<dbReference type="PROSITE" id="PS50522">
    <property type="entry name" value="RDRP_PHAGE"/>
    <property type="match status" value="1"/>
</dbReference>
<dbReference type="Proteomes" id="UP001057872">
    <property type="component" value="Segment"/>
</dbReference>
<evidence type="ECO:0000256" key="4">
    <source>
        <dbReference type="ARBA" id="ARBA00022695"/>
    </source>
</evidence>
<dbReference type="EMBL" id="MZ679823">
    <property type="protein sequence ID" value="UJQ85910.1"/>
    <property type="molecule type" value="Genomic_RNA"/>
</dbReference>